<dbReference type="EC" id="1.1.1.336" evidence="2"/>
<evidence type="ECO:0000259" key="9">
    <source>
        <dbReference type="SMART" id="SM00984"/>
    </source>
</evidence>
<evidence type="ECO:0000256" key="5">
    <source>
        <dbReference type="ARBA" id="ARBA00023027"/>
    </source>
</evidence>
<dbReference type="PIRSF" id="PIRSF000124">
    <property type="entry name" value="UDPglc_GDPman_dh"/>
    <property type="match status" value="1"/>
</dbReference>
<evidence type="ECO:0000256" key="7">
    <source>
        <dbReference type="ARBA" id="ARBA00049130"/>
    </source>
</evidence>
<evidence type="ECO:0000313" key="11">
    <source>
        <dbReference type="Proteomes" id="UP000766904"/>
    </source>
</evidence>
<dbReference type="Pfam" id="PF03720">
    <property type="entry name" value="UDPG_MGDP_dh_C"/>
    <property type="match status" value="1"/>
</dbReference>
<dbReference type="InterPro" id="IPR028359">
    <property type="entry name" value="UDP_ManNAc/GlcNAc_DH"/>
</dbReference>
<dbReference type="InterPro" id="IPR036220">
    <property type="entry name" value="UDP-Glc/GDP-Man_DH_C_sf"/>
</dbReference>
<gene>
    <name evidence="10" type="ORF">CV102_22285</name>
</gene>
<feature type="domain" description="UDP-glucose/GDP-mannose dehydrogenase C-terminal" evidence="9">
    <location>
        <begin position="318"/>
        <end position="418"/>
    </location>
</feature>
<proteinExistence type="inferred from homology"/>
<comment type="caution">
    <text evidence="10">The sequence shown here is derived from an EMBL/GenBank/DDBJ whole genome shotgun (WGS) entry which is preliminary data.</text>
</comment>
<dbReference type="Pfam" id="PF03721">
    <property type="entry name" value="UDPG_MGDP_dh_N"/>
    <property type="match status" value="1"/>
</dbReference>
<dbReference type="SMART" id="SM00984">
    <property type="entry name" value="UDPG_MGDP_dh_C"/>
    <property type="match status" value="1"/>
</dbReference>
<dbReference type="RefSeq" id="WP_148860193.1">
    <property type="nucleotide sequence ID" value="NZ_PHNJ01000017.1"/>
</dbReference>
<dbReference type="PIRSF" id="PIRSF500136">
    <property type="entry name" value="UDP_ManNAc_DH"/>
    <property type="match status" value="1"/>
</dbReference>
<evidence type="ECO:0000256" key="6">
    <source>
        <dbReference type="ARBA" id="ARBA00030172"/>
    </source>
</evidence>
<keyword evidence="5" id="KW-0520">NAD</keyword>
<keyword evidence="4" id="KW-0560">Oxidoreductase</keyword>
<dbReference type="PANTHER" id="PTHR43491:SF2">
    <property type="entry name" value="UDP-N-ACETYL-D-MANNOSAMINE DEHYDROGENASE"/>
    <property type="match status" value="1"/>
</dbReference>
<evidence type="ECO:0000256" key="3">
    <source>
        <dbReference type="ARBA" id="ARBA00016796"/>
    </source>
</evidence>
<dbReference type="InterPro" id="IPR014026">
    <property type="entry name" value="UDP-Glc/GDP-Man_DH_dimer"/>
</dbReference>
<evidence type="ECO:0000256" key="4">
    <source>
        <dbReference type="ARBA" id="ARBA00023002"/>
    </source>
</evidence>
<protein>
    <recommendedName>
        <fullName evidence="3">UDP-N-acetyl-D-mannosamine dehydrogenase</fullName>
        <ecNumber evidence="2">1.1.1.336</ecNumber>
    </recommendedName>
    <alternativeName>
        <fullName evidence="6">UDP-ManNAc 6-dehydrogenase</fullName>
    </alternativeName>
</protein>
<dbReference type="InterPro" id="IPR008927">
    <property type="entry name" value="6-PGluconate_DH-like_C_sf"/>
</dbReference>
<evidence type="ECO:0000256" key="2">
    <source>
        <dbReference type="ARBA" id="ARBA00012935"/>
    </source>
</evidence>
<dbReference type="Pfam" id="PF00984">
    <property type="entry name" value="UDPG_MGDP_dh"/>
    <property type="match status" value="1"/>
</dbReference>
<dbReference type="InterPro" id="IPR001732">
    <property type="entry name" value="UDP-Glc/GDP-Man_DH_N"/>
</dbReference>
<organism evidence="10 11">
    <name type="scientific">Natronococcus pandeyae</name>
    <dbReference type="NCBI Taxonomy" id="2055836"/>
    <lineage>
        <taxon>Archaea</taxon>
        <taxon>Methanobacteriati</taxon>
        <taxon>Methanobacteriota</taxon>
        <taxon>Stenosarchaea group</taxon>
        <taxon>Halobacteria</taxon>
        <taxon>Halobacteriales</taxon>
        <taxon>Natrialbaceae</taxon>
        <taxon>Natronococcus</taxon>
    </lineage>
</organism>
<evidence type="ECO:0000256" key="8">
    <source>
        <dbReference type="PIRNR" id="PIRNR000124"/>
    </source>
</evidence>
<sequence length="429" mass="47412">MESNTAQLGVVGLGYVGSPLASAFASAGHHVVGYDHDVEKIEMLRERSRVSSAGDEHDESSLTYSSDPMCLQACETIITAVPTPLTESSEPDLSMVRTAGRTIGEHLAPGSTVVLESTVYPGATRAEFVPEIERTSDLSLGEDFEVGYSPERINPGDDLGLRHIIKPVSGRTDSVRSELLDLYDDIVDETYPAPTIESAEAAKCLENAQRDLNIALINQFAMACATIDYLEYEDVLSVADTKWNFQRYNPGLVEGHCIPIDPYFLIERLEHHGASASLMREARTVNESVTDHVFQLTIEALNRRRERVSVIDDAERVLVCGLSYKPNVADVRSRAKQELFEKLRTAGIDLVGYDPYVNPEEAADTFDLEMWPSIDIGDVSGLLFLTNHSTFGDLTLDEVVERTPEHTAIIDIAGTFEEPIRSDIIYQRL</sequence>
<dbReference type="Proteomes" id="UP000766904">
    <property type="component" value="Unassembled WGS sequence"/>
</dbReference>
<accession>A0A8J8TND3</accession>
<dbReference type="GO" id="GO:0051287">
    <property type="term" value="F:NAD binding"/>
    <property type="evidence" value="ECO:0007669"/>
    <property type="project" value="InterPro"/>
</dbReference>
<dbReference type="GO" id="GO:0089714">
    <property type="term" value="F:UDP-N-acetyl-D-mannosamine dehydrogenase activity"/>
    <property type="evidence" value="ECO:0007669"/>
    <property type="project" value="UniProtKB-EC"/>
</dbReference>
<dbReference type="GO" id="GO:0016628">
    <property type="term" value="F:oxidoreductase activity, acting on the CH-CH group of donors, NAD or NADP as acceptor"/>
    <property type="evidence" value="ECO:0007669"/>
    <property type="project" value="InterPro"/>
</dbReference>
<keyword evidence="11" id="KW-1185">Reference proteome</keyword>
<name>A0A8J8TND3_9EURY</name>
<dbReference type="SUPFAM" id="SSF52413">
    <property type="entry name" value="UDP-glucose/GDP-mannose dehydrogenase C-terminal domain"/>
    <property type="match status" value="1"/>
</dbReference>
<dbReference type="Gene3D" id="3.40.50.720">
    <property type="entry name" value="NAD(P)-binding Rossmann-like Domain"/>
    <property type="match status" value="2"/>
</dbReference>
<dbReference type="InterPro" id="IPR014027">
    <property type="entry name" value="UDP-Glc/GDP-Man_DH_C"/>
</dbReference>
<comment type="similarity">
    <text evidence="1 8">Belongs to the UDP-glucose/GDP-mannose dehydrogenase family.</text>
</comment>
<reference evidence="10" key="1">
    <citation type="submission" date="2017-11" db="EMBL/GenBank/DDBJ databases">
        <authorList>
            <person name="Kajale S.C."/>
            <person name="Sharma A."/>
        </authorList>
    </citation>
    <scope>NUCLEOTIDE SEQUENCE</scope>
    <source>
        <strain evidence="10">LS1_42</strain>
    </source>
</reference>
<evidence type="ECO:0000256" key="1">
    <source>
        <dbReference type="ARBA" id="ARBA00006601"/>
    </source>
</evidence>
<dbReference type="InterPro" id="IPR017476">
    <property type="entry name" value="UDP-Glc/GDP-Man"/>
</dbReference>
<dbReference type="PANTHER" id="PTHR43491">
    <property type="entry name" value="UDP-N-ACETYL-D-MANNOSAMINE DEHYDROGENASE"/>
    <property type="match status" value="1"/>
</dbReference>
<comment type="catalytic activity">
    <reaction evidence="7">
        <text>UDP-N-acetyl-alpha-D-mannosamine + 2 NAD(+) + H2O = UDP-N-acetyl-alpha-D-mannosaminouronate + 2 NADH + 3 H(+)</text>
        <dbReference type="Rhea" id="RHEA:25780"/>
        <dbReference type="ChEBI" id="CHEBI:15377"/>
        <dbReference type="ChEBI" id="CHEBI:15378"/>
        <dbReference type="ChEBI" id="CHEBI:57540"/>
        <dbReference type="ChEBI" id="CHEBI:57945"/>
        <dbReference type="ChEBI" id="CHEBI:68623"/>
        <dbReference type="ChEBI" id="CHEBI:70731"/>
        <dbReference type="EC" id="1.1.1.336"/>
    </reaction>
</comment>
<dbReference type="EMBL" id="PHNJ01000017">
    <property type="protein sequence ID" value="TYL36546.1"/>
    <property type="molecule type" value="Genomic_DNA"/>
</dbReference>
<evidence type="ECO:0000313" key="10">
    <source>
        <dbReference type="EMBL" id="TYL36546.1"/>
    </source>
</evidence>
<dbReference type="SUPFAM" id="SSF48179">
    <property type="entry name" value="6-phosphogluconate dehydrogenase C-terminal domain-like"/>
    <property type="match status" value="1"/>
</dbReference>
<dbReference type="SUPFAM" id="SSF51735">
    <property type="entry name" value="NAD(P)-binding Rossmann-fold domains"/>
    <property type="match status" value="1"/>
</dbReference>
<dbReference type="NCBIfam" id="TIGR03026">
    <property type="entry name" value="NDP-sugDHase"/>
    <property type="match status" value="1"/>
</dbReference>
<dbReference type="AlphaFoldDB" id="A0A8J8TND3"/>
<dbReference type="GO" id="GO:0000271">
    <property type="term" value="P:polysaccharide biosynthetic process"/>
    <property type="evidence" value="ECO:0007669"/>
    <property type="project" value="InterPro"/>
</dbReference>
<dbReference type="InterPro" id="IPR036291">
    <property type="entry name" value="NAD(P)-bd_dom_sf"/>
</dbReference>